<dbReference type="GO" id="GO:0005634">
    <property type="term" value="C:nucleus"/>
    <property type="evidence" value="ECO:0007669"/>
    <property type="project" value="TreeGrafter"/>
</dbReference>
<proteinExistence type="predicted"/>
<dbReference type="Proteomes" id="UP000827092">
    <property type="component" value="Unassembled WGS sequence"/>
</dbReference>
<dbReference type="AlphaFoldDB" id="A0AAV6U2V3"/>
<dbReference type="PANTHER" id="PTHR12876">
    <property type="entry name" value="N4BP1-RELATED"/>
    <property type="match status" value="1"/>
</dbReference>
<feature type="domain" description="RNase NYN" evidence="1">
    <location>
        <begin position="375"/>
        <end position="531"/>
    </location>
</feature>
<evidence type="ECO:0000313" key="2">
    <source>
        <dbReference type="EMBL" id="KAG8178247.1"/>
    </source>
</evidence>
<protein>
    <recommendedName>
        <fullName evidence="1">RNase NYN domain-containing protein</fullName>
    </recommendedName>
</protein>
<dbReference type="PANTHER" id="PTHR12876:SF35">
    <property type="entry name" value="LD08718P-RELATED"/>
    <property type="match status" value="1"/>
</dbReference>
<accession>A0AAV6U2V3</accession>
<name>A0AAV6U2V3_9ARAC</name>
<dbReference type="GO" id="GO:0036464">
    <property type="term" value="C:cytoplasmic ribonucleoprotein granule"/>
    <property type="evidence" value="ECO:0007669"/>
    <property type="project" value="TreeGrafter"/>
</dbReference>
<sequence length="543" mass="61210">EFKPTVTFVTVSGEKRNIQELKNLLKWRCRDNSYGIPINNPIPLITLSDTDSETQEHCETPKKKKHKFLSSECSPSMAVKKQPLRKRTRYEQSSPSKKYIPLCVAKDIKETPTVKINCKNKYVVNATNEEKSSFATENVVPWPSWQKVITSYRTNFPASCKTDATCTLDDSVKTMPSFPKKKDITVLDDSIIEIIDLEGQNQQTSQSKNGTAQLNKLCTKPLNCLKHTKMNKSQKRASVFNKRDNIAQSNRRRTVLLPKWTNASQKLVTGRNLKNVVRGSNFLMPAGLALQFLKNVTNLSSAIRNSSQKQASTFNKRNNIVKLSSSTVHLPEWNKNLECIDTKHKLTNGGLQNVTTRPYFSMPGDLALQLPGARLRPIVIDGTNIARAHGSTKRTYSCKGIKISVDFFLRRGHTEVTAFIPKYRKHQLYGKIPTTNANFLEDLEKTGHIAYAPSRKVDGKTLSCYNDRFVVQLATQTGGIIVSNSNFKDIVLESEAFKKTVTERLLMFCFVGDKIVFPDGPLGKNGPRLKEFLAFPPEHSHIL</sequence>
<dbReference type="FunFam" id="3.40.50.11980:FF:000001">
    <property type="entry name" value="ZC3H12A isoform 1"/>
    <property type="match status" value="1"/>
</dbReference>
<dbReference type="GO" id="GO:0003729">
    <property type="term" value="F:mRNA binding"/>
    <property type="evidence" value="ECO:0007669"/>
    <property type="project" value="TreeGrafter"/>
</dbReference>
<comment type="caution">
    <text evidence="2">The sequence shown here is derived from an EMBL/GenBank/DDBJ whole genome shotgun (WGS) entry which is preliminary data.</text>
</comment>
<organism evidence="2 3">
    <name type="scientific">Oedothorax gibbosus</name>
    <dbReference type="NCBI Taxonomy" id="931172"/>
    <lineage>
        <taxon>Eukaryota</taxon>
        <taxon>Metazoa</taxon>
        <taxon>Ecdysozoa</taxon>
        <taxon>Arthropoda</taxon>
        <taxon>Chelicerata</taxon>
        <taxon>Arachnida</taxon>
        <taxon>Araneae</taxon>
        <taxon>Araneomorphae</taxon>
        <taxon>Entelegynae</taxon>
        <taxon>Araneoidea</taxon>
        <taxon>Linyphiidae</taxon>
        <taxon>Erigoninae</taxon>
        <taxon>Oedothorax</taxon>
    </lineage>
</organism>
<dbReference type="GO" id="GO:0004521">
    <property type="term" value="F:RNA endonuclease activity"/>
    <property type="evidence" value="ECO:0007669"/>
    <property type="project" value="TreeGrafter"/>
</dbReference>
<gene>
    <name evidence="2" type="ORF">JTE90_000348</name>
</gene>
<dbReference type="Gene3D" id="3.40.50.11980">
    <property type="match status" value="1"/>
</dbReference>
<evidence type="ECO:0000313" key="3">
    <source>
        <dbReference type="Proteomes" id="UP000827092"/>
    </source>
</evidence>
<keyword evidence="3" id="KW-1185">Reference proteome</keyword>
<dbReference type="InterPro" id="IPR051101">
    <property type="entry name" value="ZC3H12/N4BP1_RNase_Reg"/>
</dbReference>
<dbReference type="CDD" id="cd18719">
    <property type="entry name" value="PIN_Zc3h12a-N4BP1-like"/>
    <property type="match status" value="1"/>
</dbReference>
<dbReference type="InterPro" id="IPR021869">
    <property type="entry name" value="RNase_Zc3h12_NYN"/>
</dbReference>
<evidence type="ECO:0000259" key="1">
    <source>
        <dbReference type="Pfam" id="PF11977"/>
    </source>
</evidence>
<reference evidence="2 3" key="1">
    <citation type="journal article" date="2022" name="Nat. Ecol. Evol.">
        <title>A masculinizing supergene underlies an exaggerated male reproductive morph in a spider.</title>
        <authorList>
            <person name="Hendrickx F."/>
            <person name="De Corte Z."/>
            <person name="Sonet G."/>
            <person name="Van Belleghem S.M."/>
            <person name="Kostlbacher S."/>
            <person name="Vangestel C."/>
        </authorList>
    </citation>
    <scope>NUCLEOTIDE SEQUENCE [LARGE SCALE GENOMIC DNA]</scope>
    <source>
        <strain evidence="2">W744_W776</strain>
    </source>
</reference>
<dbReference type="Pfam" id="PF11977">
    <property type="entry name" value="RNase_Zc3h12a"/>
    <property type="match status" value="1"/>
</dbReference>
<dbReference type="EMBL" id="JAFNEN010000708">
    <property type="protein sequence ID" value="KAG8178247.1"/>
    <property type="molecule type" value="Genomic_DNA"/>
</dbReference>
<feature type="non-terminal residue" evidence="2">
    <location>
        <position position="1"/>
    </location>
</feature>